<dbReference type="InterPro" id="IPR003018">
    <property type="entry name" value="GAF"/>
</dbReference>
<keyword evidence="1" id="KW-0175">Coiled coil</keyword>
<evidence type="ECO:0000256" key="1">
    <source>
        <dbReference type="SAM" id="Coils"/>
    </source>
</evidence>
<proteinExistence type="predicted"/>
<evidence type="ECO:0000259" key="2">
    <source>
        <dbReference type="PROSITE" id="PS50885"/>
    </source>
</evidence>
<dbReference type="GO" id="GO:0016020">
    <property type="term" value="C:membrane"/>
    <property type="evidence" value="ECO:0007669"/>
    <property type="project" value="InterPro"/>
</dbReference>
<comment type="caution">
    <text evidence="3">The sequence shown here is derived from an EMBL/GenBank/DDBJ whole genome shotgun (WGS) entry which is preliminary data.</text>
</comment>
<dbReference type="PROSITE" id="PS50885">
    <property type="entry name" value="HAMP"/>
    <property type="match status" value="1"/>
</dbReference>
<dbReference type="Proteomes" id="UP001185092">
    <property type="component" value="Unassembled WGS sequence"/>
</dbReference>
<dbReference type="RefSeq" id="WP_309936766.1">
    <property type="nucleotide sequence ID" value="NZ_AP025305.1"/>
</dbReference>
<dbReference type="InterPro" id="IPR003660">
    <property type="entry name" value="HAMP_dom"/>
</dbReference>
<dbReference type="SUPFAM" id="SSF55781">
    <property type="entry name" value="GAF domain-like"/>
    <property type="match status" value="1"/>
</dbReference>
<name>A0AAE4BQ90_9BACT</name>
<dbReference type="AlphaFoldDB" id="A0AAE4BQ90"/>
<sequence length="641" mass="72660">MFKIKASIYKSILGGFLLLVLVLSANAGYKVWKIKQNNAGLREAVEVTNNSVIALKDLALLFSKSKMLITNWVYTNVDNVEDRKLLKSLTREDYQLIKEDLNELALHWDEEQLKGLQTVFAAFDKILLKQKVIMNNLMTYEDYQNIENINQALRTLNTELNPEFELVDLNLKELQRVQNEKLNHRMINIQEANKSMEDSELIFALIISLGGFFGAYLLARSVSRPVKKVSRAIDSLSKGELPEGYEDKDYLHNEINVMTKAVGRLIKNLKMTSHFAENIGKGNYDTQFEASGHNDILGQSLLEMRNNLKMVGQDAEMRSWTNEGIAKFSDILRKNSQSLQDLSDDLLSHLVKYLGANQGSLFLVDDFEGSDPKLELAACYAWEKKKYLDQKVSLGEGLVGQVWLEKEHIFLTDIPKGYINITSGLGTSTPGCILIMPLKVNDQVFGVLEIASFKELKTYEVEFVARISESIASTVSNVKINEKTQRLLEASTELTEQLQAQEEEMRQNMEELEATQEEMQRNIHEKEGWALIINQTNVVLNLDQALKIKSANMQATELSGFAEHELIGKDLKFLIDDENVLKKIEFMAPNEVVTGTWKFKTQNDDHSLLLKSSVALQQNLINGEKNYILMGSDVTNITVAL</sequence>
<dbReference type="EMBL" id="JAVDQD010000001">
    <property type="protein sequence ID" value="MDR6237311.1"/>
    <property type="molecule type" value="Genomic_DNA"/>
</dbReference>
<dbReference type="Gene3D" id="3.30.450.40">
    <property type="match status" value="1"/>
</dbReference>
<dbReference type="SMART" id="SM00065">
    <property type="entry name" value="GAF"/>
    <property type="match status" value="1"/>
</dbReference>
<dbReference type="InterPro" id="IPR029016">
    <property type="entry name" value="GAF-like_dom_sf"/>
</dbReference>
<dbReference type="Pfam" id="PF00672">
    <property type="entry name" value="HAMP"/>
    <property type="match status" value="1"/>
</dbReference>
<organism evidence="3 4">
    <name type="scientific">Aureibacter tunicatorum</name>
    <dbReference type="NCBI Taxonomy" id="866807"/>
    <lineage>
        <taxon>Bacteria</taxon>
        <taxon>Pseudomonadati</taxon>
        <taxon>Bacteroidota</taxon>
        <taxon>Cytophagia</taxon>
        <taxon>Cytophagales</taxon>
        <taxon>Persicobacteraceae</taxon>
        <taxon>Aureibacter</taxon>
    </lineage>
</organism>
<accession>A0AAE4BQ90</accession>
<feature type="domain" description="HAMP" evidence="2">
    <location>
        <begin position="220"/>
        <end position="274"/>
    </location>
</feature>
<feature type="coiled-coil region" evidence="1">
    <location>
        <begin position="481"/>
        <end position="525"/>
    </location>
</feature>
<evidence type="ECO:0000313" key="3">
    <source>
        <dbReference type="EMBL" id="MDR6237311.1"/>
    </source>
</evidence>
<gene>
    <name evidence="3" type="ORF">HNQ88_000287</name>
</gene>
<reference evidence="3" key="1">
    <citation type="submission" date="2023-07" db="EMBL/GenBank/DDBJ databases">
        <title>Genomic Encyclopedia of Type Strains, Phase IV (KMG-IV): sequencing the most valuable type-strain genomes for metagenomic binning, comparative biology and taxonomic classification.</title>
        <authorList>
            <person name="Goeker M."/>
        </authorList>
    </citation>
    <scope>NUCLEOTIDE SEQUENCE</scope>
    <source>
        <strain evidence="3">DSM 26174</strain>
    </source>
</reference>
<dbReference type="GO" id="GO:0007165">
    <property type="term" value="P:signal transduction"/>
    <property type="evidence" value="ECO:0007669"/>
    <property type="project" value="InterPro"/>
</dbReference>
<keyword evidence="4" id="KW-1185">Reference proteome</keyword>
<protein>
    <submittedName>
        <fullName evidence="3">Methyl-accepting chemotaxis protein</fullName>
    </submittedName>
</protein>
<dbReference type="Pfam" id="PF13185">
    <property type="entry name" value="GAF_2"/>
    <property type="match status" value="1"/>
</dbReference>
<dbReference type="Gene3D" id="3.30.450.20">
    <property type="entry name" value="PAS domain"/>
    <property type="match status" value="1"/>
</dbReference>
<evidence type="ECO:0000313" key="4">
    <source>
        <dbReference type="Proteomes" id="UP001185092"/>
    </source>
</evidence>
<dbReference type="Gene3D" id="6.10.340.10">
    <property type="match status" value="1"/>
</dbReference>